<evidence type="ECO:0000256" key="2">
    <source>
        <dbReference type="ARBA" id="ARBA00010388"/>
    </source>
</evidence>
<dbReference type="EMBL" id="CP062983">
    <property type="protein sequence ID" value="QPC85060.1"/>
    <property type="molecule type" value="Genomic_DNA"/>
</dbReference>
<dbReference type="Pfam" id="PF00420">
    <property type="entry name" value="Oxidored_q2"/>
    <property type="match status" value="1"/>
</dbReference>
<evidence type="ECO:0000256" key="7">
    <source>
        <dbReference type="SAM" id="Phobius"/>
    </source>
</evidence>
<dbReference type="Proteomes" id="UP000594468">
    <property type="component" value="Chromosome"/>
</dbReference>
<feature type="transmembrane region" description="Helical" evidence="7">
    <location>
        <begin position="6"/>
        <end position="22"/>
    </location>
</feature>
<evidence type="ECO:0000313" key="8">
    <source>
        <dbReference type="EMBL" id="QPC85060.1"/>
    </source>
</evidence>
<keyword evidence="9" id="KW-1185">Reference proteome</keyword>
<sequence length="114" mass="12293">MTDFLFALAVGVLFAIGVFQLLRRDLIKAAMGFSMLFTAINLFILSTGAYDGVVAPYTSNVEEGLAVSDPLVQALILTAVVVSFGSYALLLGLINIASRRFRTVDSDEVSDLKR</sequence>
<organism evidence="8 9">
    <name type="scientific">Phototrophicus methaneseepsis</name>
    <dbReference type="NCBI Taxonomy" id="2710758"/>
    <lineage>
        <taxon>Bacteria</taxon>
        <taxon>Bacillati</taxon>
        <taxon>Chloroflexota</taxon>
        <taxon>Candidatus Thermofontia</taxon>
        <taxon>Phototrophicales</taxon>
        <taxon>Phototrophicaceae</taxon>
        <taxon>Phototrophicus</taxon>
    </lineage>
</organism>
<reference evidence="8 9" key="1">
    <citation type="submission" date="2020-02" db="EMBL/GenBank/DDBJ databases">
        <authorList>
            <person name="Zheng R.K."/>
            <person name="Sun C.M."/>
        </authorList>
    </citation>
    <scope>NUCLEOTIDE SEQUENCE [LARGE SCALE GENOMIC DNA]</scope>
    <source>
        <strain evidence="9">rifampicinis</strain>
    </source>
</reference>
<keyword evidence="3" id="KW-1003">Cell membrane</keyword>
<comment type="subcellular location">
    <subcellularLocation>
        <location evidence="1">Cell membrane</location>
        <topology evidence="1">Multi-pass membrane protein</topology>
    </subcellularLocation>
</comment>
<evidence type="ECO:0000256" key="3">
    <source>
        <dbReference type="ARBA" id="ARBA00022475"/>
    </source>
</evidence>
<proteinExistence type="inferred from homology"/>
<name>A0A7S8EDN8_9CHLR</name>
<dbReference type="InterPro" id="IPR039428">
    <property type="entry name" value="NUOK/Mnh_C1-like"/>
</dbReference>
<evidence type="ECO:0000256" key="1">
    <source>
        <dbReference type="ARBA" id="ARBA00004651"/>
    </source>
</evidence>
<feature type="transmembrane region" description="Helical" evidence="7">
    <location>
        <begin position="29"/>
        <end position="50"/>
    </location>
</feature>
<keyword evidence="4 7" id="KW-0812">Transmembrane</keyword>
<evidence type="ECO:0000256" key="4">
    <source>
        <dbReference type="ARBA" id="ARBA00022692"/>
    </source>
</evidence>
<dbReference type="Gene3D" id="1.10.287.3510">
    <property type="match status" value="1"/>
</dbReference>
<dbReference type="KEGG" id="pmet:G4Y79_12045"/>
<protein>
    <submittedName>
        <fullName evidence="8">NADH-quinone oxidoreductase subunit K</fullName>
    </submittedName>
</protein>
<dbReference type="PANTHER" id="PTHR34583:SF2">
    <property type="entry name" value="ANTIPORTER SUBUNIT MNHC2-RELATED"/>
    <property type="match status" value="1"/>
</dbReference>
<evidence type="ECO:0000313" key="9">
    <source>
        <dbReference type="Proteomes" id="UP000594468"/>
    </source>
</evidence>
<accession>A0A7S8EDN8</accession>
<dbReference type="RefSeq" id="WP_195173123.1">
    <property type="nucleotide sequence ID" value="NZ_CP062983.1"/>
</dbReference>
<evidence type="ECO:0000256" key="6">
    <source>
        <dbReference type="ARBA" id="ARBA00023136"/>
    </source>
</evidence>
<dbReference type="GO" id="GO:0005886">
    <property type="term" value="C:plasma membrane"/>
    <property type="evidence" value="ECO:0007669"/>
    <property type="project" value="UniProtKB-SubCell"/>
</dbReference>
<comment type="similarity">
    <text evidence="2">Belongs to the CPA3 antiporters (TC 2.A.63) subunit C family.</text>
</comment>
<keyword evidence="6 7" id="KW-0472">Membrane</keyword>
<gene>
    <name evidence="8" type="ORF">G4Y79_12045</name>
</gene>
<evidence type="ECO:0000256" key="5">
    <source>
        <dbReference type="ARBA" id="ARBA00022989"/>
    </source>
</evidence>
<dbReference type="InterPro" id="IPR050601">
    <property type="entry name" value="CPA3_antiporter_subunitC"/>
</dbReference>
<dbReference type="PANTHER" id="PTHR34583">
    <property type="entry name" value="ANTIPORTER SUBUNIT MNHC2-RELATED"/>
    <property type="match status" value="1"/>
</dbReference>
<keyword evidence="5 7" id="KW-1133">Transmembrane helix</keyword>
<dbReference type="AlphaFoldDB" id="A0A7S8EDN8"/>
<feature type="transmembrane region" description="Helical" evidence="7">
    <location>
        <begin position="70"/>
        <end position="94"/>
    </location>
</feature>